<dbReference type="PANTHER" id="PTHR43737:SF1">
    <property type="entry name" value="DUF1501 DOMAIN-CONTAINING PROTEIN"/>
    <property type="match status" value="1"/>
</dbReference>
<proteinExistence type="predicted"/>
<dbReference type="Pfam" id="PF07394">
    <property type="entry name" value="DUF1501"/>
    <property type="match status" value="1"/>
</dbReference>
<reference evidence="1 2" key="1">
    <citation type="submission" date="2023-03" db="EMBL/GenBank/DDBJ databases">
        <title>Paludisphaera mucosa sp. nov. a novel planctomycete from northern fen.</title>
        <authorList>
            <person name="Ivanova A."/>
        </authorList>
    </citation>
    <scope>NUCLEOTIDE SEQUENCE [LARGE SCALE GENOMIC DNA]</scope>
    <source>
        <strain evidence="1 2">Pla2</strain>
    </source>
</reference>
<sequence length="463" mass="51120">MDDAFSLNRRRMLQKAGGGFGALALAAMLADEARAASPATPLSPREPHFPARAKRVIFLFMPGGPSQVDTFDPKPRLAKDHGKPSPKLYQGQARNILASPWKFHRHGESGLEVSELFPHVGACADRLCVIRSMVADDPNHPGGCLLMNTGERVATRPSLGSWISYGLGTENQNLPAFLAIGPGPLIEGSRQYGSAFLPAAYQGTFVSDLDRPIRNLKNVAVGLDRQRRELDALKRLNTMHLEDRRAEDGRLSARIETFDLAYRMQMEAPEAFDLGGESEATRRRYGLDQEATRDFGRQCLLARRLSERGVRFIQLYHTTGGFQPWDQHSDLKGGHAKNALATDQPIAALLQDLQSRGLLDETLVIWGGEFGRTPAAQGQDGRDHHPDGFTMWLAGGGVRGGMVHGATDEFGWDAVEDRVHVHDLHATILHLLGLDHERLTYRSTGRDYRLTDVYGNVVKKILA</sequence>
<dbReference type="EMBL" id="JARRAG010000002">
    <property type="protein sequence ID" value="MDG3006638.1"/>
    <property type="molecule type" value="Genomic_DNA"/>
</dbReference>
<evidence type="ECO:0000313" key="1">
    <source>
        <dbReference type="EMBL" id="MDG3006638.1"/>
    </source>
</evidence>
<dbReference type="InterPro" id="IPR017850">
    <property type="entry name" value="Alkaline_phosphatase_core_sf"/>
</dbReference>
<dbReference type="SUPFAM" id="SSF53649">
    <property type="entry name" value="Alkaline phosphatase-like"/>
    <property type="match status" value="1"/>
</dbReference>
<dbReference type="PROSITE" id="PS51318">
    <property type="entry name" value="TAT"/>
    <property type="match status" value="1"/>
</dbReference>
<comment type="caution">
    <text evidence="1">The sequence shown here is derived from an EMBL/GenBank/DDBJ whole genome shotgun (WGS) entry which is preliminary data.</text>
</comment>
<name>A0ABT6FGD3_9BACT</name>
<protein>
    <submittedName>
        <fullName evidence="1">DUF1501 domain-containing protein</fullName>
    </submittedName>
</protein>
<dbReference type="PANTHER" id="PTHR43737">
    <property type="entry name" value="BLL7424 PROTEIN"/>
    <property type="match status" value="1"/>
</dbReference>
<dbReference type="RefSeq" id="WP_277862932.1">
    <property type="nucleotide sequence ID" value="NZ_JARRAG010000002.1"/>
</dbReference>
<dbReference type="Gene3D" id="3.40.720.10">
    <property type="entry name" value="Alkaline Phosphatase, subunit A"/>
    <property type="match status" value="1"/>
</dbReference>
<dbReference type="Proteomes" id="UP001216907">
    <property type="component" value="Unassembled WGS sequence"/>
</dbReference>
<gene>
    <name evidence="1" type="ORF">PZE19_22940</name>
</gene>
<dbReference type="InterPro" id="IPR006311">
    <property type="entry name" value="TAT_signal"/>
</dbReference>
<keyword evidence="2" id="KW-1185">Reference proteome</keyword>
<accession>A0ABT6FGD3</accession>
<evidence type="ECO:0000313" key="2">
    <source>
        <dbReference type="Proteomes" id="UP001216907"/>
    </source>
</evidence>
<dbReference type="InterPro" id="IPR010869">
    <property type="entry name" value="DUF1501"/>
</dbReference>
<organism evidence="1 2">
    <name type="scientific">Paludisphaera mucosa</name>
    <dbReference type="NCBI Taxonomy" id="3030827"/>
    <lineage>
        <taxon>Bacteria</taxon>
        <taxon>Pseudomonadati</taxon>
        <taxon>Planctomycetota</taxon>
        <taxon>Planctomycetia</taxon>
        <taxon>Isosphaerales</taxon>
        <taxon>Isosphaeraceae</taxon>
        <taxon>Paludisphaera</taxon>
    </lineage>
</organism>